<evidence type="ECO:0000313" key="3">
    <source>
        <dbReference type="Proteomes" id="UP001166286"/>
    </source>
</evidence>
<name>A0AA39R333_9LECA</name>
<feature type="compositionally biased region" description="Polar residues" evidence="1">
    <location>
        <begin position="259"/>
        <end position="271"/>
    </location>
</feature>
<reference evidence="2" key="1">
    <citation type="submission" date="2023-03" db="EMBL/GenBank/DDBJ databases">
        <title>Complete genome of Cladonia borealis.</title>
        <authorList>
            <person name="Park H."/>
        </authorList>
    </citation>
    <scope>NUCLEOTIDE SEQUENCE</scope>
    <source>
        <strain evidence="2">ANT050790</strain>
    </source>
</reference>
<evidence type="ECO:0000313" key="2">
    <source>
        <dbReference type="EMBL" id="KAK0512541.1"/>
    </source>
</evidence>
<feature type="region of interest" description="Disordered" evidence="1">
    <location>
        <begin position="248"/>
        <end position="276"/>
    </location>
</feature>
<dbReference type="EMBL" id="JAFEKC020000009">
    <property type="protein sequence ID" value="KAK0512541.1"/>
    <property type="molecule type" value="Genomic_DNA"/>
</dbReference>
<dbReference type="Proteomes" id="UP001166286">
    <property type="component" value="Unassembled WGS sequence"/>
</dbReference>
<dbReference type="AlphaFoldDB" id="A0AA39R333"/>
<proteinExistence type="predicted"/>
<sequence>MSLEETTQAVSLGKVVAAAAGKVPFLKSALEGVFVRHVSMSLVEEAGKWSFGDWSADVWLPRLEMVTGVVIMAVEITLRDFSSIEVLASAVIMLGDPPIVICLDVKTQDIDGRNGKPTSHEKVYIGAYVLGGDLLATVEYVSAVNWLRAALEPVQRVTVGRILQACLLDSLPSLAVLKRVVDDLQLKGPSIEFLRSGGLDIRHFDFHVADETAVEVQRLVLREVKVAYNVAVTEGDWDDKCVGGDGSLADGSPNAANGDVSTTSIGDTNKQVGKRHTGKHVKTLDMLVIINQRPVEANIAICSVKKPDVDGKTLAFSIEPVTKDGLTLRGLLSLIEWKETDVNFTEPGLHPSPLDVAVDMIKGQLTARGLGQG</sequence>
<comment type="caution">
    <text evidence="2">The sequence shown here is derived from an EMBL/GenBank/DDBJ whole genome shotgun (WGS) entry which is preliminary data.</text>
</comment>
<accession>A0AA39R333</accession>
<evidence type="ECO:0000256" key="1">
    <source>
        <dbReference type="SAM" id="MobiDB-lite"/>
    </source>
</evidence>
<gene>
    <name evidence="2" type="ORF">JMJ35_004558</name>
</gene>
<keyword evidence="3" id="KW-1185">Reference proteome</keyword>
<protein>
    <submittedName>
        <fullName evidence="2">Uncharacterized protein</fullName>
    </submittedName>
</protein>
<organism evidence="2 3">
    <name type="scientific">Cladonia borealis</name>
    <dbReference type="NCBI Taxonomy" id="184061"/>
    <lineage>
        <taxon>Eukaryota</taxon>
        <taxon>Fungi</taxon>
        <taxon>Dikarya</taxon>
        <taxon>Ascomycota</taxon>
        <taxon>Pezizomycotina</taxon>
        <taxon>Lecanoromycetes</taxon>
        <taxon>OSLEUM clade</taxon>
        <taxon>Lecanoromycetidae</taxon>
        <taxon>Lecanorales</taxon>
        <taxon>Lecanorineae</taxon>
        <taxon>Cladoniaceae</taxon>
        <taxon>Cladonia</taxon>
    </lineage>
</organism>